<dbReference type="OrthoDB" id="68611at2759"/>
<name>A0A0C9VD58_SPHS4</name>
<organism evidence="1 2">
    <name type="scientific">Sphaerobolus stellatus (strain SS14)</name>
    <dbReference type="NCBI Taxonomy" id="990650"/>
    <lineage>
        <taxon>Eukaryota</taxon>
        <taxon>Fungi</taxon>
        <taxon>Dikarya</taxon>
        <taxon>Basidiomycota</taxon>
        <taxon>Agaricomycotina</taxon>
        <taxon>Agaricomycetes</taxon>
        <taxon>Phallomycetidae</taxon>
        <taxon>Geastrales</taxon>
        <taxon>Sphaerobolaceae</taxon>
        <taxon>Sphaerobolus</taxon>
    </lineage>
</organism>
<gene>
    <name evidence="1" type="ORF">M422DRAFT_34642</name>
</gene>
<dbReference type="AlphaFoldDB" id="A0A0C9VD58"/>
<evidence type="ECO:0000313" key="1">
    <source>
        <dbReference type="EMBL" id="KIJ35505.1"/>
    </source>
</evidence>
<keyword evidence="2" id="KW-1185">Reference proteome</keyword>
<dbReference type="HOGENOM" id="CLU_2164523_0_0_1"/>
<protein>
    <submittedName>
        <fullName evidence="1">Uncharacterized protein</fullName>
    </submittedName>
</protein>
<feature type="non-terminal residue" evidence="1">
    <location>
        <position position="111"/>
    </location>
</feature>
<sequence>SESEGMPRKREVQKRRRIQKLPRLQKDVLKCSIAYLIASLFTFVPDGGPSGGHMLATLYVLFASFRLVTNVSQYPMLEPVCVSDIIVFRIGTIETNLNAIGPASPNHRGSF</sequence>
<dbReference type="EMBL" id="KN837188">
    <property type="protein sequence ID" value="KIJ35505.1"/>
    <property type="molecule type" value="Genomic_DNA"/>
</dbReference>
<proteinExistence type="predicted"/>
<reference evidence="1 2" key="1">
    <citation type="submission" date="2014-06" db="EMBL/GenBank/DDBJ databases">
        <title>Evolutionary Origins and Diversification of the Mycorrhizal Mutualists.</title>
        <authorList>
            <consortium name="DOE Joint Genome Institute"/>
            <consortium name="Mycorrhizal Genomics Consortium"/>
            <person name="Kohler A."/>
            <person name="Kuo A."/>
            <person name="Nagy L.G."/>
            <person name="Floudas D."/>
            <person name="Copeland A."/>
            <person name="Barry K.W."/>
            <person name="Cichocki N."/>
            <person name="Veneault-Fourrey C."/>
            <person name="LaButti K."/>
            <person name="Lindquist E.A."/>
            <person name="Lipzen A."/>
            <person name="Lundell T."/>
            <person name="Morin E."/>
            <person name="Murat C."/>
            <person name="Riley R."/>
            <person name="Ohm R."/>
            <person name="Sun H."/>
            <person name="Tunlid A."/>
            <person name="Henrissat B."/>
            <person name="Grigoriev I.V."/>
            <person name="Hibbett D.S."/>
            <person name="Martin F."/>
        </authorList>
    </citation>
    <scope>NUCLEOTIDE SEQUENCE [LARGE SCALE GENOMIC DNA]</scope>
    <source>
        <strain evidence="1 2">SS14</strain>
    </source>
</reference>
<dbReference type="Proteomes" id="UP000054279">
    <property type="component" value="Unassembled WGS sequence"/>
</dbReference>
<accession>A0A0C9VD58</accession>
<evidence type="ECO:0000313" key="2">
    <source>
        <dbReference type="Proteomes" id="UP000054279"/>
    </source>
</evidence>